<evidence type="ECO:0000256" key="4">
    <source>
        <dbReference type="ARBA" id="ARBA00020311"/>
    </source>
</evidence>
<dbReference type="InterPro" id="IPR036397">
    <property type="entry name" value="RNaseH_sf"/>
</dbReference>
<dbReference type="RefSeq" id="WP_074921077.1">
    <property type="nucleotide sequence ID" value="NZ_CP141274.1"/>
</dbReference>
<dbReference type="GO" id="GO:0003677">
    <property type="term" value="F:DNA binding"/>
    <property type="evidence" value="ECO:0007669"/>
    <property type="project" value="UniProtKB-UniRule"/>
</dbReference>
<accession>A0A1H3GVI0</accession>
<dbReference type="NCBIfam" id="TIGR00593">
    <property type="entry name" value="pola"/>
    <property type="match status" value="1"/>
</dbReference>
<evidence type="ECO:0000256" key="3">
    <source>
        <dbReference type="ARBA" id="ARBA00012417"/>
    </source>
</evidence>
<evidence type="ECO:0000256" key="6">
    <source>
        <dbReference type="ARBA" id="ARBA00022695"/>
    </source>
</evidence>
<dbReference type="FunFam" id="1.10.150.20:FF:000002">
    <property type="entry name" value="DNA polymerase I"/>
    <property type="match status" value="1"/>
</dbReference>
<dbReference type="GO" id="GO:0006261">
    <property type="term" value="P:DNA-templated DNA replication"/>
    <property type="evidence" value="ECO:0007669"/>
    <property type="project" value="UniProtKB-UniRule"/>
</dbReference>
<dbReference type="GO" id="GO:0003887">
    <property type="term" value="F:DNA-directed DNA polymerase activity"/>
    <property type="evidence" value="ECO:0007669"/>
    <property type="project" value="UniProtKB-UniRule"/>
</dbReference>
<dbReference type="SMART" id="SM00475">
    <property type="entry name" value="53EXOc"/>
    <property type="match status" value="1"/>
</dbReference>
<dbReference type="InterPro" id="IPR019760">
    <property type="entry name" value="DNA-dir_DNA_pol_A_CS"/>
</dbReference>
<comment type="subunit">
    <text evidence="2">Single-chain monomer with multiple functions.</text>
</comment>
<keyword evidence="11 17" id="KW-0269">Exonuclease</keyword>
<evidence type="ECO:0000256" key="15">
    <source>
        <dbReference type="ARBA" id="ARBA00049244"/>
    </source>
</evidence>
<evidence type="ECO:0000259" key="20">
    <source>
        <dbReference type="SMART" id="SM00475"/>
    </source>
</evidence>
<dbReference type="InterPro" id="IPR008918">
    <property type="entry name" value="HhH2"/>
</dbReference>
<evidence type="ECO:0000256" key="11">
    <source>
        <dbReference type="ARBA" id="ARBA00022839"/>
    </source>
</evidence>
<dbReference type="CDD" id="cd09898">
    <property type="entry name" value="H3TH_53EXO"/>
    <property type="match status" value="1"/>
</dbReference>
<dbReference type="Proteomes" id="UP000183417">
    <property type="component" value="Unassembled WGS sequence"/>
</dbReference>
<dbReference type="InterPro" id="IPR043502">
    <property type="entry name" value="DNA/RNA_pol_sf"/>
</dbReference>
<dbReference type="InterPro" id="IPR002562">
    <property type="entry name" value="3'-5'_exonuclease_dom"/>
</dbReference>
<evidence type="ECO:0000259" key="19">
    <source>
        <dbReference type="SMART" id="SM00474"/>
    </source>
</evidence>
<keyword evidence="7 17" id="KW-0235">DNA replication</keyword>
<comment type="catalytic activity">
    <reaction evidence="15 17">
        <text>DNA(n) + a 2'-deoxyribonucleoside 5'-triphosphate = DNA(n+1) + diphosphate</text>
        <dbReference type="Rhea" id="RHEA:22508"/>
        <dbReference type="Rhea" id="RHEA-COMP:17339"/>
        <dbReference type="Rhea" id="RHEA-COMP:17340"/>
        <dbReference type="ChEBI" id="CHEBI:33019"/>
        <dbReference type="ChEBI" id="CHEBI:61560"/>
        <dbReference type="ChEBI" id="CHEBI:173112"/>
        <dbReference type="EC" id="2.7.7.7"/>
    </reaction>
</comment>
<feature type="domain" description="DNA-directed DNA polymerase family A palm" evidence="21">
    <location>
        <begin position="705"/>
        <end position="911"/>
    </location>
</feature>
<evidence type="ECO:0000256" key="10">
    <source>
        <dbReference type="ARBA" id="ARBA00022801"/>
    </source>
</evidence>
<dbReference type="NCBIfam" id="NF004397">
    <property type="entry name" value="PRK05755.1"/>
    <property type="match status" value="1"/>
</dbReference>
<keyword evidence="8" id="KW-0540">Nuclease</keyword>
<dbReference type="FunFam" id="1.20.1060.10:FF:000001">
    <property type="entry name" value="DNA polymerase I"/>
    <property type="match status" value="1"/>
</dbReference>
<dbReference type="CDD" id="cd09859">
    <property type="entry name" value="PIN_53EXO"/>
    <property type="match status" value="1"/>
</dbReference>
<dbReference type="InterPro" id="IPR002298">
    <property type="entry name" value="DNA_polymerase_A"/>
</dbReference>
<dbReference type="Gene3D" id="3.40.50.1010">
    <property type="entry name" value="5'-nuclease"/>
    <property type="match status" value="1"/>
</dbReference>
<keyword evidence="12 17" id="KW-0239">DNA-directed DNA polymerase</keyword>
<keyword evidence="9 17" id="KW-0227">DNA damage</keyword>
<dbReference type="GO" id="GO:0008409">
    <property type="term" value="F:5'-3' exonuclease activity"/>
    <property type="evidence" value="ECO:0007669"/>
    <property type="project" value="UniProtKB-UniRule"/>
</dbReference>
<evidence type="ECO:0000256" key="8">
    <source>
        <dbReference type="ARBA" id="ARBA00022722"/>
    </source>
</evidence>
<dbReference type="SMART" id="SM00474">
    <property type="entry name" value="35EXOc"/>
    <property type="match status" value="1"/>
</dbReference>
<dbReference type="GeneID" id="94690677"/>
<dbReference type="EC" id="2.7.7.7" evidence="3 16"/>
<name>A0A1H3GVI0_9BURK</name>
<dbReference type="Gene3D" id="3.30.70.370">
    <property type="match status" value="1"/>
</dbReference>
<dbReference type="EMBL" id="FNPE01000002">
    <property type="protein sequence ID" value="SDY07251.1"/>
    <property type="molecule type" value="Genomic_DNA"/>
</dbReference>
<dbReference type="Pfam" id="PF02739">
    <property type="entry name" value="5_3_exonuc_N"/>
    <property type="match status" value="1"/>
</dbReference>
<dbReference type="InterPro" id="IPR012337">
    <property type="entry name" value="RNaseH-like_sf"/>
</dbReference>
<feature type="domain" description="5'-3' exonuclease" evidence="20">
    <location>
        <begin position="4"/>
        <end position="265"/>
    </location>
</feature>
<dbReference type="FunFam" id="1.10.150.20:FF:000003">
    <property type="entry name" value="DNA polymerase I"/>
    <property type="match status" value="1"/>
</dbReference>
<dbReference type="Gene3D" id="1.20.1060.10">
    <property type="entry name" value="Taq DNA Polymerase, Chain T, domain 4"/>
    <property type="match status" value="1"/>
</dbReference>
<evidence type="ECO:0000256" key="17">
    <source>
        <dbReference type="RuleBase" id="RU004460"/>
    </source>
</evidence>
<dbReference type="PROSITE" id="PS00447">
    <property type="entry name" value="DNA_POLYMERASE_A"/>
    <property type="match status" value="1"/>
</dbReference>
<dbReference type="InterPro" id="IPR002421">
    <property type="entry name" value="5-3_exonuclease"/>
</dbReference>
<evidence type="ECO:0000256" key="18">
    <source>
        <dbReference type="SAM" id="MobiDB-lite"/>
    </source>
</evidence>
<sequence>MSNSKTLVLIDGSSYLYRAYHAMPDLRAEPGNPESPATGAIRGMINMLQAIRKEVAADYAVCVFDASGPTFRDALYPEYKAHRSPMPDDLRSQIEPIHEVVRLMGWPVLAIQGVEADDVIGTLAKTAAAQGVNVVISSGDKDLSQLVDPHIMVMDTMSGKRRDVAGVTAEFGVPPAQMIDYQALVGDAVDNVPGVAKVGPKTAVKWLAEHGSLDGLIAAADGIKGVAGQNLRDAIASGQLALSRQLVTMKTDCDLSAEVPTLPVLDALAPREPDTAPLREFYERYGFKGLARMLGGAAPEPDALQAVKAGRKPAAKPRADQSTGDMFAQEQAESDDATAEAETAQQRALDYDVVLTWEAFDQWLAKINAAELTALDTETTSLDEMRAEIVGISLSVEPGAAAYIPLRHAGPDAPEQLPADEVLQRLKPWLEDAARPKLGQHVKYDRHVFANAGIEVQGYVHDTMLQSYVLEVHRPHGLASLALRHTNRTGISYEDLCGKGAHQIPFAQVPVDKAAAYACEDADQTLDVHRVLWPQLQAHDGLRGIYELEIATSEALFRIERNGVLIDAATLARQSNDLGQRIVQLEQEAYDIAGQPFNLASPKQLGEIFFDKLGMPVVKKTATGARSTDEEVLEKLAEDYPLPAKLLEHRSLSKLKGTYTDKLAQLALPRTGRVHTHYAQAVAVTGRLSSNDPNLQNIPIRTPEGRRVREAFIAAPGHVIASADYSQIELRIMAHLSGDESLLRAFHEGRDVHRATASEVFNVELEQVSSEQRRYAKVINFGLIYGMSSFGLAKNLGIETKAAAAYIDRYFQRYPGVKRYMDETVEFARDHGYVETVFGRRLYLVDINGGSGPRKKAAERQAINAPMQGTAADLIKKAMVAVQAELDARQSEVRVIMQVHDELVFELPEGESDWVRTEIPRLMAGVAELKVPLLAEVGVGPNWDKAH</sequence>
<feature type="domain" description="3'-5' exonuclease" evidence="19">
    <location>
        <begin position="351"/>
        <end position="537"/>
    </location>
</feature>
<dbReference type="SUPFAM" id="SSF47807">
    <property type="entry name" value="5' to 3' exonuclease, C-terminal subdomain"/>
    <property type="match status" value="1"/>
</dbReference>
<dbReference type="InterPro" id="IPR020046">
    <property type="entry name" value="5-3_exonucl_a-hlix_arch_N"/>
</dbReference>
<dbReference type="CDD" id="cd06139">
    <property type="entry name" value="DNA_polA_I_Ecoli_like_exo"/>
    <property type="match status" value="1"/>
</dbReference>
<keyword evidence="10 17" id="KW-0378">Hydrolase</keyword>
<comment type="function">
    <text evidence="17">In addition to polymerase activity, this DNA polymerase exhibits 3'-5' and 5'-3' exonuclease activity.</text>
</comment>
<dbReference type="PRINTS" id="PR00868">
    <property type="entry name" value="DNAPOLI"/>
</dbReference>
<proteinExistence type="inferred from homology"/>
<evidence type="ECO:0000259" key="21">
    <source>
        <dbReference type="SMART" id="SM00482"/>
    </source>
</evidence>
<keyword evidence="13 17" id="KW-0238">DNA-binding</keyword>
<dbReference type="InterPro" id="IPR036279">
    <property type="entry name" value="5-3_exonuclease_C_sf"/>
</dbReference>
<protein>
    <recommendedName>
        <fullName evidence="4 16">DNA polymerase I</fullName>
        <ecNumber evidence="3 16">2.7.7.7</ecNumber>
    </recommendedName>
</protein>
<keyword evidence="5 17" id="KW-0808">Transferase</keyword>
<dbReference type="Gene3D" id="3.30.420.10">
    <property type="entry name" value="Ribonuclease H-like superfamily/Ribonuclease H"/>
    <property type="match status" value="1"/>
</dbReference>
<dbReference type="SUPFAM" id="SSF56672">
    <property type="entry name" value="DNA/RNA polymerases"/>
    <property type="match status" value="1"/>
</dbReference>
<dbReference type="AlphaFoldDB" id="A0A1H3GVI0"/>
<dbReference type="GO" id="GO:0006302">
    <property type="term" value="P:double-strand break repair"/>
    <property type="evidence" value="ECO:0007669"/>
    <property type="project" value="TreeGrafter"/>
</dbReference>
<evidence type="ECO:0000313" key="23">
    <source>
        <dbReference type="Proteomes" id="UP000183417"/>
    </source>
</evidence>
<dbReference type="InterPro" id="IPR018320">
    <property type="entry name" value="DNA_polymerase_1"/>
</dbReference>
<evidence type="ECO:0000256" key="9">
    <source>
        <dbReference type="ARBA" id="ARBA00022763"/>
    </source>
</evidence>
<dbReference type="CDD" id="cd08637">
    <property type="entry name" value="DNA_pol_A_pol_I_C"/>
    <property type="match status" value="1"/>
</dbReference>
<reference evidence="22 23" key="1">
    <citation type="submission" date="2016-10" db="EMBL/GenBank/DDBJ databases">
        <authorList>
            <person name="de Groot N.N."/>
        </authorList>
    </citation>
    <scope>NUCLEOTIDE SEQUENCE [LARGE SCALE GENOMIC DNA]</scope>
    <source>
        <strain evidence="22 23">LMG 24775</strain>
    </source>
</reference>
<feature type="region of interest" description="Disordered" evidence="18">
    <location>
        <begin position="308"/>
        <end position="343"/>
    </location>
</feature>
<dbReference type="Pfam" id="PF01367">
    <property type="entry name" value="5_3_exonuc"/>
    <property type="match status" value="1"/>
</dbReference>
<gene>
    <name evidence="17" type="primary">polA</name>
    <name evidence="22" type="ORF">SAMN05421547_102375</name>
</gene>
<evidence type="ECO:0000256" key="13">
    <source>
        <dbReference type="ARBA" id="ARBA00023125"/>
    </source>
</evidence>
<dbReference type="Pfam" id="PF01612">
    <property type="entry name" value="DNA_pol_A_exo1"/>
    <property type="match status" value="1"/>
</dbReference>
<dbReference type="Gene3D" id="1.10.150.20">
    <property type="entry name" value="5' to 3' exonuclease, C-terminal subdomain"/>
    <property type="match status" value="2"/>
</dbReference>
<dbReference type="InterPro" id="IPR001098">
    <property type="entry name" value="DNA-dir_DNA_pol_A_palm_dom"/>
</dbReference>
<dbReference type="InterPro" id="IPR029060">
    <property type="entry name" value="PIN-like_dom_sf"/>
</dbReference>
<dbReference type="PANTHER" id="PTHR10133:SF27">
    <property type="entry name" value="DNA POLYMERASE NU"/>
    <property type="match status" value="1"/>
</dbReference>
<dbReference type="SUPFAM" id="SSF88723">
    <property type="entry name" value="PIN domain-like"/>
    <property type="match status" value="1"/>
</dbReference>
<dbReference type="FunFam" id="3.40.50.1010:FF:000001">
    <property type="entry name" value="DNA polymerase I"/>
    <property type="match status" value="1"/>
</dbReference>
<evidence type="ECO:0000256" key="7">
    <source>
        <dbReference type="ARBA" id="ARBA00022705"/>
    </source>
</evidence>
<evidence type="ECO:0000256" key="14">
    <source>
        <dbReference type="ARBA" id="ARBA00023204"/>
    </source>
</evidence>
<evidence type="ECO:0000256" key="2">
    <source>
        <dbReference type="ARBA" id="ARBA00011541"/>
    </source>
</evidence>
<dbReference type="Pfam" id="PF00476">
    <property type="entry name" value="DNA_pol_A"/>
    <property type="match status" value="1"/>
</dbReference>
<evidence type="ECO:0000256" key="1">
    <source>
        <dbReference type="ARBA" id="ARBA00007705"/>
    </source>
</evidence>
<keyword evidence="6 17" id="KW-0548">Nucleotidyltransferase</keyword>
<dbReference type="InterPro" id="IPR020045">
    <property type="entry name" value="DNA_polI_H3TH"/>
</dbReference>
<evidence type="ECO:0000256" key="5">
    <source>
        <dbReference type="ARBA" id="ARBA00022679"/>
    </source>
</evidence>
<evidence type="ECO:0000256" key="16">
    <source>
        <dbReference type="NCBIfam" id="TIGR00593"/>
    </source>
</evidence>
<comment type="similarity">
    <text evidence="1 17">Belongs to the DNA polymerase type-A family.</text>
</comment>
<organism evidence="22 23">
    <name type="scientific">Delftia lacustris</name>
    <dbReference type="NCBI Taxonomy" id="558537"/>
    <lineage>
        <taxon>Bacteria</taxon>
        <taxon>Pseudomonadati</taxon>
        <taxon>Pseudomonadota</taxon>
        <taxon>Betaproteobacteria</taxon>
        <taxon>Burkholderiales</taxon>
        <taxon>Comamonadaceae</taxon>
        <taxon>Delftia</taxon>
    </lineage>
</organism>
<dbReference type="GO" id="GO:0008408">
    <property type="term" value="F:3'-5' exonuclease activity"/>
    <property type="evidence" value="ECO:0007669"/>
    <property type="project" value="UniProtKB-UniRule"/>
</dbReference>
<keyword evidence="14 17" id="KW-0234">DNA repair</keyword>
<dbReference type="SMART" id="SM00279">
    <property type="entry name" value="HhH2"/>
    <property type="match status" value="1"/>
</dbReference>
<evidence type="ECO:0000313" key="22">
    <source>
        <dbReference type="EMBL" id="SDY07251.1"/>
    </source>
</evidence>
<dbReference type="PANTHER" id="PTHR10133">
    <property type="entry name" value="DNA POLYMERASE I"/>
    <property type="match status" value="1"/>
</dbReference>
<dbReference type="SUPFAM" id="SSF53098">
    <property type="entry name" value="Ribonuclease H-like"/>
    <property type="match status" value="1"/>
</dbReference>
<evidence type="ECO:0000256" key="12">
    <source>
        <dbReference type="ARBA" id="ARBA00022932"/>
    </source>
</evidence>
<dbReference type="SMART" id="SM00482">
    <property type="entry name" value="POLAc"/>
    <property type="match status" value="1"/>
</dbReference>